<protein>
    <submittedName>
        <fullName evidence="4">Acyl-CoA N-acyltransferase</fullName>
    </submittedName>
</protein>
<dbReference type="Proteomes" id="UP000246740">
    <property type="component" value="Unassembled WGS sequence"/>
</dbReference>
<dbReference type="AlphaFoldDB" id="A0A317XLE8"/>
<dbReference type="SUPFAM" id="SSF55729">
    <property type="entry name" value="Acyl-CoA N-acyltransferases (Nat)"/>
    <property type="match status" value="1"/>
</dbReference>
<dbReference type="InterPro" id="IPR016181">
    <property type="entry name" value="Acyl_CoA_acyltransferase"/>
</dbReference>
<organism evidence="4 5">
    <name type="scientific">Testicularia cyperi</name>
    <dbReference type="NCBI Taxonomy" id="1882483"/>
    <lineage>
        <taxon>Eukaryota</taxon>
        <taxon>Fungi</taxon>
        <taxon>Dikarya</taxon>
        <taxon>Basidiomycota</taxon>
        <taxon>Ustilaginomycotina</taxon>
        <taxon>Ustilaginomycetes</taxon>
        <taxon>Ustilaginales</taxon>
        <taxon>Anthracoideaceae</taxon>
        <taxon>Testicularia</taxon>
    </lineage>
</organism>
<dbReference type="CDD" id="cd04301">
    <property type="entry name" value="NAT_SF"/>
    <property type="match status" value="1"/>
</dbReference>
<name>A0A317XLE8_9BASI</name>
<dbReference type="Gene3D" id="3.40.630.30">
    <property type="match status" value="1"/>
</dbReference>
<dbReference type="PROSITE" id="PS51186">
    <property type="entry name" value="GNAT"/>
    <property type="match status" value="1"/>
</dbReference>
<dbReference type="PANTHER" id="PTHR43877">
    <property type="entry name" value="AMINOALKYLPHOSPHONATE N-ACETYLTRANSFERASE-RELATED-RELATED"/>
    <property type="match status" value="1"/>
</dbReference>
<evidence type="ECO:0000313" key="4">
    <source>
        <dbReference type="EMBL" id="PWY98632.1"/>
    </source>
</evidence>
<dbReference type="Pfam" id="PF00583">
    <property type="entry name" value="Acetyltransf_1"/>
    <property type="match status" value="1"/>
</dbReference>
<dbReference type="InterPro" id="IPR000182">
    <property type="entry name" value="GNAT_dom"/>
</dbReference>
<gene>
    <name evidence="4" type="ORF">BCV70DRAFT_201952</name>
</gene>
<keyword evidence="1 4" id="KW-0808">Transferase</keyword>
<evidence type="ECO:0000313" key="5">
    <source>
        <dbReference type="Proteomes" id="UP000246740"/>
    </source>
</evidence>
<keyword evidence="2 4" id="KW-0012">Acyltransferase</keyword>
<dbReference type="PANTHER" id="PTHR43877:SF2">
    <property type="entry name" value="AMINOALKYLPHOSPHONATE N-ACETYLTRANSFERASE-RELATED"/>
    <property type="match status" value="1"/>
</dbReference>
<dbReference type="EMBL" id="KZ819198">
    <property type="protein sequence ID" value="PWY98632.1"/>
    <property type="molecule type" value="Genomic_DNA"/>
</dbReference>
<keyword evidence="5" id="KW-1185">Reference proteome</keyword>
<dbReference type="OrthoDB" id="41532at2759"/>
<feature type="domain" description="N-acetyltransferase" evidence="3">
    <location>
        <begin position="20"/>
        <end position="167"/>
    </location>
</feature>
<dbReference type="InterPro" id="IPR050832">
    <property type="entry name" value="Bact_Acetyltransf"/>
</dbReference>
<sequence length="167" mass="18320">MTDSVVEIETATAVGKPASLTVKTVSWNDPDAVALRNQQRIDIADRYERVDSEPGTPPSADDITMFCVAYSGSKAVGCGGLRLLDHASAEIKRMFVLREARGTGAAAAVLVYLEQHSKQLGLHRLLLETGDKLFDAIRFYTRSGYTRIPNFGYYQGVDTSICMEKVL</sequence>
<reference evidence="4 5" key="1">
    <citation type="journal article" date="2018" name="Mol. Biol. Evol.">
        <title>Broad Genomic Sampling Reveals a Smut Pathogenic Ancestry of the Fungal Clade Ustilaginomycotina.</title>
        <authorList>
            <person name="Kijpornyongpan T."/>
            <person name="Mondo S.J."/>
            <person name="Barry K."/>
            <person name="Sandor L."/>
            <person name="Lee J."/>
            <person name="Lipzen A."/>
            <person name="Pangilinan J."/>
            <person name="LaButti K."/>
            <person name="Hainaut M."/>
            <person name="Henrissat B."/>
            <person name="Grigoriev I.V."/>
            <person name="Spatafora J.W."/>
            <person name="Aime M.C."/>
        </authorList>
    </citation>
    <scope>NUCLEOTIDE SEQUENCE [LARGE SCALE GENOMIC DNA]</scope>
    <source>
        <strain evidence="4 5">MCA 3645</strain>
    </source>
</reference>
<evidence type="ECO:0000256" key="2">
    <source>
        <dbReference type="ARBA" id="ARBA00023315"/>
    </source>
</evidence>
<dbReference type="InParanoid" id="A0A317XLE8"/>
<dbReference type="GO" id="GO:0016747">
    <property type="term" value="F:acyltransferase activity, transferring groups other than amino-acyl groups"/>
    <property type="evidence" value="ECO:0007669"/>
    <property type="project" value="InterPro"/>
</dbReference>
<evidence type="ECO:0000256" key="1">
    <source>
        <dbReference type="ARBA" id="ARBA00022679"/>
    </source>
</evidence>
<dbReference type="STRING" id="1882483.A0A317XLE8"/>
<proteinExistence type="predicted"/>
<evidence type="ECO:0000259" key="3">
    <source>
        <dbReference type="PROSITE" id="PS51186"/>
    </source>
</evidence>
<accession>A0A317XLE8</accession>